<dbReference type="PANTHER" id="PTHR47967:SF60">
    <property type="entry name" value="PROTEIN ASPARTIC PROTEASE IN GUARD CELL 1-LIKE"/>
    <property type="match status" value="1"/>
</dbReference>
<dbReference type="InterPro" id="IPR051708">
    <property type="entry name" value="Plant_Aspart_Prot_A1"/>
</dbReference>
<name>A0A5K1DPB3_9MAGN</name>
<keyword evidence="1" id="KW-0645">Protease</keyword>
<protein>
    <recommendedName>
        <fullName evidence="3">Peptidase A1 domain-containing protein</fullName>
    </recommendedName>
</protein>
<dbReference type="GO" id="GO:0006508">
    <property type="term" value="P:proteolysis"/>
    <property type="evidence" value="ECO:0007669"/>
    <property type="project" value="UniProtKB-KW"/>
</dbReference>
<sequence>MNRTTAGFSLFATCYDLSGKDVVKVPTVVFHFGRGSDLSLLASNYLIPVNTAGLFCFGFAGTSSSLTIISHIQQQGIWDIFDPVASRVRFVALLGDARLIIIDSGTTLTSLAKDVYDQVANAVSIWKAARDDLPFHQCRLEVATFKYLYDVWLWSGLLNH</sequence>
<proteinExistence type="predicted"/>
<keyword evidence="2" id="KW-0378">Hydrolase</keyword>
<dbReference type="PANTHER" id="PTHR47967">
    <property type="entry name" value="OS07G0603500 PROTEIN-RELATED"/>
    <property type="match status" value="1"/>
</dbReference>
<dbReference type="InterPro" id="IPR032799">
    <property type="entry name" value="TAXi_C"/>
</dbReference>
<dbReference type="AlphaFoldDB" id="A0A5K1DPB3"/>
<gene>
    <name evidence="4" type="ORF">NYM_LOCUS19964</name>
</gene>
<dbReference type="InterPro" id="IPR033121">
    <property type="entry name" value="PEPTIDASE_A1"/>
</dbReference>
<dbReference type="EMBL" id="LR721783">
    <property type="protein sequence ID" value="VVW40197.1"/>
    <property type="molecule type" value="Genomic_DNA"/>
</dbReference>
<dbReference type="InterPro" id="IPR021109">
    <property type="entry name" value="Peptidase_aspartic_dom_sf"/>
</dbReference>
<dbReference type="PROSITE" id="PS51767">
    <property type="entry name" value="PEPTIDASE_A1"/>
    <property type="match status" value="1"/>
</dbReference>
<dbReference type="GO" id="GO:0008233">
    <property type="term" value="F:peptidase activity"/>
    <property type="evidence" value="ECO:0007669"/>
    <property type="project" value="UniProtKB-KW"/>
</dbReference>
<dbReference type="Gene3D" id="2.40.70.10">
    <property type="entry name" value="Acid Proteases"/>
    <property type="match status" value="1"/>
</dbReference>
<reference evidence="4" key="1">
    <citation type="submission" date="2019-09" db="EMBL/GenBank/DDBJ databases">
        <authorList>
            <person name="Zhang L."/>
        </authorList>
    </citation>
    <scope>NUCLEOTIDE SEQUENCE</scope>
</reference>
<evidence type="ECO:0000259" key="3">
    <source>
        <dbReference type="PROSITE" id="PS51767"/>
    </source>
</evidence>
<accession>A0A5K1DPB3</accession>
<feature type="domain" description="Peptidase A1" evidence="3">
    <location>
        <begin position="1"/>
        <end position="91"/>
    </location>
</feature>
<evidence type="ECO:0000256" key="1">
    <source>
        <dbReference type="ARBA" id="ARBA00022670"/>
    </source>
</evidence>
<evidence type="ECO:0000313" key="4">
    <source>
        <dbReference type="EMBL" id="VVW40197.1"/>
    </source>
</evidence>
<evidence type="ECO:0000256" key="2">
    <source>
        <dbReference type="ARBA" id="ARBA00022801"/>
    </source>
</evidence>
<dbReference type="Pfam" id="PF14541">
    <property type="entry name" value="TAXi_C"/>
    <property type="match status" value="1"/>
</dbReference>
<dbReference type="SUPFAM" id="SSF50630">
    <property type="entry name" value="Acid proteases"/>
    <property type="match status" value="2"/>
</dbReference>
<organism evidence="4">
    <name type="scientific">Nymphaea colorata</name>
    <name type="common">pocket water lily</name>
    <dbReference type="NCBI Taxonomy" id="210225"/>
    <lineage>
        <taxon>Eukaryota</taxon>
        <taxon>Viridiplantae</taxon>
        <taxon>Streptophyta</taxon>
        <taxon>Embryophyta</taxon>
        <taxon>Tracheophyta</taxon>
        <taxon>Spermatophyta</taxon>
        <taxon>Magnoliopsida</taxon>
        <taxon>Nymphaeales</taxon>
        <taxon>Nymphaeaceae</taxon>
        <taxon>Nymphaea</taxon>
    </lineage>
</organism>